<keyword evidence="3" id="KW-1185">Reference proteome</keyword>
<reference evidence="2" key="3">
    <citation type="submission" date="2022-01" db="EMBL/GenBank/DDBJ databases">
        <authorList>
            <person name="Rubenstein D.R."/>
        </authorList>
    </citation>
    <scope>NUCLEOTIDE SEQUENCE</scope>
    <source>
        <strain evidence="2">SS15</strain>
        <tissue evidence="2">Liver</tissue>
    </source>
</reference>
<gene>
    <name evidence="2" type="ORF">IHE44_0002399</name>
    <name evidence="1" type="ORF">IHE44_008551</name>
</gene>
<proteinExistence type="predicted"/>
<reference evidence="2 3" key="2">
    <citation type="journal article" date="2021" name="J. Hered.">
        <title>Feather Gene Expression Elucidates the Developmental Basis of Plumage Iridescence in African Starlings.</title>
        <authorList>
            <person name="Rubenstein D.R."/>
            <person name="Corvelo A."/>
            <person name="MacManes M.D."/>
            <person name="Maia R."/>
            <person name="Narzisi G."/>
            <person name="Rousaki A."/>
            <person name="Vandenabeele P."/>
            <person name="Shawkey M.D."/>
            <person name="Solomon J."/>
        </authorList>
    </citation>
    <scope>NUCLEOTIDE SEQUENCE [LARGE SCALE GENOMIC DNA]</scope>
    <source>
        <strain evidence="2">SS15</strain>
    </source>
</reference>
<protein>
    <submittedName>
        <fullName evidence="1">Uncharacterized protein</fullName>
    </submittedName>
</protein>
<dbReference type="EMBL" id="JADDUC020000012">
    <property type="protein sequence ID" value="KAI1235522.1"/>
    <property type="molecule type" value="Genomic_DNA"/>
</dbReference>
<evidence type="ECO:0000313" key="2">
    <source>
        <dbReference type="EMBL" id="KAI1235522.1"/>
    </source>
</evidence>
<sequence>MRGALSAWSTSWVSTQLSGNVIPQQLCLRPREEPRSVQTQRRSG</sequence>
<evidence type="ECO:0000313" key="3">
    <source>
        <dbReference type="Proteomes" id="UP000618051"/>
    </source>
</evidence>
<dbReference type="Proteomes" id="UP000618051">
    <property type="component" value="Unassembled WGS sequence"/>
</dbReference>
<organism evidence="1">
    <name type="scientific">Lamprotornis superbus</name>
    <dbReference type="NCBI Taxonomy" id="245042"/>
    <lineage>
        <taxon>Eukaryota</taxon>
        <taxon>Metazoa</taxon>
        <taxon>Chordata</taxon>
        <taxon>Craniata</taxon>
        <taxon>Vertebrata</taxon>
        <taxon>Euteleostomi</taxon>
        <taxon>Archelosauria</taxon>
        <taxon>Archosauria</taxon>
        <taxon>Dinosauria</taxon>
        <taxon>Saurischia</taxon>
        <taxon>Theropoda</taxon>
        <taxon>Coelurosauria</taxon>
        <taxon>Aves</taxon>
        <taxon>Neognathae</taxon>
        <taxon>Neoaves</taxon>
        <taxon>Telluraves</taxon>
        <taxon>Australaves</taxon>
        <taxon>Passeriformes</taxon>
        <taxon>Sturnidae</taxon>
        <taxon>Lamprotornis</taxon>
    </lineage>
</organism>
<dbReference type="EMBL" id="JADDUC010000033">
    <property type="protein sequence ID" value="KAG0122805.1"/>
    <property type="molecule type" value="Genomic_DNA"/>
</dbReference>
<dbReference type="AlphaFoldDB" id="A0A835NWT0"/>
<comment type="caution">
    <text evidence="1">The sequence shown here is derived from an EMBL/GenBank/DDBJ whole genome shotgun (WGS) entry which is preliminary data.</text>
</comment>
<name>A0A835NWT0_9PASS</name>
<accession>A0A835NWT0</accession>
<reference evidence="1" key="1">
    <citation type="submission" date="2020-10" db="EMBL/GenBank/DDBJ databases">
        <title>Feather gene expression reveals the developmental basis of iridescence in African starlings.</title>
        <authorList>
            <person name="Rubenstein D.R."/>
        </authorList>
    </citation>
    <scope>NUCLEOTIDE SEQUENCE</scope>
    <source>
        <strain evidence="1">SS15</strain>
        <tissue evidence="1">Liver</tissue>
    </source>
</reference>
<evidence type="ECO:0000313" key="1">
    <source>
        <dbReference type="EMBL" id="KAG0122805.1"/>
    </source>
</evidence>